<proteinExistence type="predicted"/>
<dbReference type="EMBL" id="CP000917">
    <property type="protein sequence ID" value="ACB97613.1"/>
    <property type="molecule type" value="Genomic_DNA"/>
</dbReference>
<dbReference type="GeneID" id="6216137"/>
<evidence type="ECO:0000313" key="2">
    <source>
        <dbReference type="EMBL" id="ACB97613.1"/>
    </source>
</evidence>
<dbReference type="RefSeq" id="YP_001837093.1">
    <property type="nucleotide sequence ID" value="NC_010583.1"/>
</dbReference>
<evidence type="ECO:0000256" key="1">
    <source>
        <dbReference type="SAM" id="MobiDB-lite"/>
    </source>
</evidence>
<keyword evidence="3" id="KW-1185">Reference proteome</keyword>
<name>B2I4K8_9CAUD</name>
<feature type="compositionally biased region" description="Basic and acidic residues" evidence="1">
    <location>
        <begin position="7"/>
        <end position="23"/>
    </location>
</feature>
<reference evidence="2 3" key="1">
    <citation type="journal article" date="2008" name="FEMS Microbiol. Lett.">
        <title>Identification of host receptor and receptor-binding module of a newly sequenced T5-like phage EPS7.</title>
        <authorList>
            <person name="Hong J."/>
            <person name="Kim K.P."/>
            <person name="Heu S."/>
            <person name="Lee S.J."/>
            <person name="Adhya S."/>
            <person name="Ryu S."/>
        </authorList>
    </citation>
    <scope>NUCLEOTIDE SEQUENCE [LARGE SCALE GENOMIC DNA]</scope>
</reference>
<organism evidence="2 3">
    <name type="scientific">Escherichia phage Eps7</name>
    <dbReference type="NCBI Taxonomy" id="2886918"/>
    <lineage>
        <taxon>Viruses</taxon>
        <taxon>Duplodnaviria</taxon>
        <taxon>Heunggongvirae</taxon>
        <taxon>Uroviricota</taxon>
        <taxon>Caudoviricetes</taxon>
        <taxon>Demerecviridae</taxon>
        <taxon>Markadamsvirinae</taxon>
        <taxon>Epseptimavirus</taxon>
        <taxon>Epseptimavirus EPS7</taxon>
    </lineage>
</organism>
<accession>B2I4K8</accession>
<dbReference type="KEGG" id="vg:6216137"/>
<gene>
    <name evidence="2" type="ORF">AGC_0171</name>
</gene>
<sequence>MLINRPECSEDSRKHPDNEDSYKTKHLIPSQVGEYVPDHYVGSPVTYPY</sequence>
<feature type="region of interest" description="Disordered" evidence="1">
    <location>
        <begin position="1"/>
        <end position="23"/>
    </location>
</feature>
<evidence type="ECO:0000313" key="3">
    <source>
        <dbReference type="Proteomes" id="UP000001696"/>
    </source>
</evidence>
<dbReference type="Proteomes" id="UP000001696">
    <property type="component" value="Segment"/>
</dbReference>
<protein>
    <submittedName>
        <fullName evidence="2">Uncharacterized protein</fullName>
    </submittedName>
</protein>